<evidence type="ECO:0000313" key="2">
    <source>
        <dbReference type="EMBL" id="AWO69051.1"/>
    </source>
</evidence>
<reference evidence="9" key="1">
    <citation type="journal article" date="2018" name="J. ISSAAS">
        <title>Ultrasensitive capture of human herpes simplex virus genomes directly from clinical samples reveals extraordinarily limited evolution in cell culture.</title>
        <authorList>
            <person name="Greninger A.L."/>
            <person name="Roychoudhury P."/>
            <person name="Xie H."/>
            <person name="Casto A."/>
            <person name="Cent A."/>
            <person name="Pepper G."/>
            <person name="Koelle D.M."/>
            <person name="Huang M.-L."/>
            <person name="Wald A."/>
            <person name="Johnston C."/>
            <person name="Jerome K.R."/>
        </authorList>
    </citation>
    <scope>NUCLEOTIDE SEQUENCE</scope>
    <source>
        <strain evidence="9">HSV1-CULTURE-G6</strain>
        <strain evidence="2">HSV1-CULTURE-H5</strain>
        <strain evidence="4">HSV1-CULTURE-H9</strain>
        <strain evidence="5">HSV1-CULTURE-I5</strain>
        <strain evidence="8">HSV1-ORIGINAL-G8</strain>
        <strain evidence="7">HSV1-ORIGINAL-H4</strain>
        <strain evidence="6">HSV1-ORIGINAL-H5</strain>
        <strain evidence="3">HSV1-ORIGINAL-H7</strain>
    </source>
</reference>
<dbReference type="EMBL" id="MH160368">
    <property type="protein sequence ID" value="AWO70019.1"/>
    <property type="molecule type" value="Genomic_DNA"/>
</dbReference>
<evidence type="ECO:0000313" key="20">
    <source>
        <dbReference type="EMBL" id="AWW11061.1"/>
    </source>
</evidence>
<dbReference type="EMBL" id="MG999847">
    <property type="protein sequence ID" value="AWW08696.1"/>
    <property type="molecule type" value="Genomic_DNA"/>
</dbReference>
<dbReference type="EMBL" id="MH160363">
    <property type="protein sequence ID" value="AWO69541.1"/>
    <property type="molecule type" value="Genomic_DNA"/>
</dbReference>
<dbReference type="EMBL" id="MG999860">
    <property type="protein sequence ID" value="AWW09853.1"/>
    <property type="molecule type" value="Genomic_DNA"/>
</dbReference>
<dbReference type="EMBL" id="MG999840">
    <property type="protein sequence ID" value="AWW08015.1"/>
    <property type="molecule type" value="Genomic_DNA"/>
</dbReference>
<dbReference type="EMBL" id="MG999842">
    <property type="protein sequence ID" value="AWW08218.1"/>
    <property type="molecule type" value="Genomic_DNA"/>
</dbReference>
<evidence type="ECO:0000313" key="3">
    <source>
        <dbReference type="EMBL" id="AWO69541.1"/>
    </source>
</evidence>
<dbReference type="EMBL" id="MG999873">
    <property type="protein sequence ID" value="AWW11061.1"/>
    <property type="molecule type" value="Genomic_DNA"/>
</dbReference>
<dbReference type="EMBL" id="MG999879">
    <property type="protein sequence ID" value="AWW11601.1"/>
    <property type="molecule type" value="Genomic_DNA"/>
</dbReference>
<organismHost>
    <name type="scientific">Homo sapiens</name>
    <name type="common">Human</name>
    <dbReference type="NCBI Taxonomy" id="9606"/>
</organismHost>
<evidence type="ECO:0000313" key="11">
    <source>
        <dbReference type="EMBL" id="AWW08218.1"/>
    </source>
</evidence>
<dbReference type="EMBL" id="MH160374">
    <property type="protein sequence ID" value="AWO70572.1"/>
    <property type="molecule type" value="Genomic_DNA"/>
</dbReference>
<reference evidence="10" key="2">
    <citation type="journal article" date="2018" name="MSphere">
        <title>Ultrasensitive Capture of Human Herpes Simplex Virus Genomes Directly from Clinical Samples Reveals Extraordinarily Limited Evolution in Cell Culture.</title>
        <authorList>
            <person name="Greninger A.L."/>
            <person name="Roychoudhury P."/>
            <person name="Xie H."/>
            <person name="Casto A."/>
            <person name="Cent A."/>
            <person name="Pepper G."/>
            <person name="Koelle D.M."/>
            <person name="Huang M.L."/>
            <person name="Wald A."/>
            <person name="Johnston C."/>
            <person name="Jerome K.R."/>
        </authorList>
    </citation>
    <scope>NUCLEOTIDE SEQUENCE</scope>
    <source>
        <strain evidence="13">1995-75216</strain>
        <strain evidence="15">1998-4895</strain>
        <strain evidence="19">2003-15756</strain>
        <strain evidence="18">2005-589</strain>
        <strain evidence="10">2006-57630</strain>
        <strain evidence="23">2007-03494_S436_L001</strain>
        <strain evidence="14">2007-1997</strain>
        <strain evidence="12">2009-25575</strain>
        <strain evidence="16">2011-16318</strain>
        <strain evidence="24">2011-17239</strain>
        <strain evidence="21">2011-17275</strain>
        <strain evidence="22">2015-30637</strain>
        <strain evidence="17">25_2006-37406</strain>
        <strain evidence="11">27_2006-50140</strain>
        <strain evidence="20">28_2010-32106</strain>
    </source>
</reference>
<dbReference type="EMBL" id="MG999866">
    <property type="protein sequence ID" value="AWW10400.1"/>
    <property type="molecule type" value="Genomic_DNA"/>
</dbReference>
<evidence type="ECO:0000313" key="5">
    <source>
        <dbReference type="EMBL" id="AWO70383.1"/>
    </source>
</evidence>
<evidence type="ECO:0000313" key="6">
    <source>
        <dbReference type="EMBL" id="AWO70476.1"/>
    </source>
</evidence>
<dbReference type="EMBL" id="MH160383">
    <property type="protein sequence ID" value="AWO71402.1"/>
    <property type="molecule type" value="Genomic_DNA"/>
</dbReference>
<evidence type="ECO:0000313" key="18">
    <source>
        <dbReference type="EMBL" id="AWW10400.1"/>
    </source>
</evidence>
<evidence type="ECO:0000313" key="23">
    <source>
        <dbReference type="EMBL" id="AWW13030.1"/>
    </source>
</evidence>
<dbReference type="EMBL" id="MH160372">
    <property type="protein sequence ID" value="AWO70383.1"/>
    <property type="molecule type" value="Genomic_DNA"/>
</dbReference>
<accession>A0A2U9ABZ2</accession>
<evidence type="ECO:0000313" key="14">
    <source>
        <dbReference type="EMBL" id="AWW08696.1"/>
    </source>
</evidence>
<evidence type="ECO:0000313" key="16">
    <source>
        <dbReference type="EMBL" id="AWW09493.1"/>
    </source>
</evidence>
<organism evidence="9">
    <name type="scientific">Human herpesvirus 1</name>
    <name type="common">HHV-1</name>
    <name type="synonym">Human herpes simplex virus 1</name>
    <dbReference type="NCBI Taxonomy" id="10298"/>
    <lineage>
        <taxon>Viruses</taxon>
        <taxon>Duplodnaviria</taxon>
        <taxon>Heunggongvirae</taxon>
        <taxon>Peploviricota</taxon>
        <taxon>Herviviricetes</taxon>
        <taxon>Herpesvirales</taxon>
        <taxon>Orthoherpesviridae</taxon>
        <taxon>Alphaherpesvirinae</taxon>
        <taxon>Simplexvirus</taxon>
        <taxon>Simplexvirus humanalpha1</taxon>
    </lineage>
</organism>
<protein>
    <submittedName>
        <fullName evidence="9">Uncharacterized protein</fullName>
    </submittedName>
</protein>
<evidence type="ECO:0000256" key="1">
    <source>
        <dbReference type="SAM" id="MobiDB-lite"/>
    </source>
</evidence>
<evidence type="ECO:0000313" key="17">
    <source>
        <dbReference type="EMBL" id="AWW09853.1"/>
    </source>
</evidence>
<dbReference type="EMBL" id="MG999896">
    <property type="protein sequence ID" value="AWW13131.1"/>
    <property type="molecule type" value="Genomic_DNA"/>
</dbReference>
<dbReference type="EMBL" id="MH160373">
    <property type="protein sequence ID" value="AWO70476.1"/>
    <property type="molecule type" value="Genomic_DNA"/>
</dbReference>
<evidence type="ECO:0000313" key="24">
    <source>
        <dbReference type="EMBL" id="AWW13131.1"/>
    </source>
</evidence>
<sequence length="61" mass="6354">MCSGELATSATSTSFSLKETRCLVELWGPSGGPGAAASPPHSSWAQRHPNSRVRVVATRAT</sequence>
<dbReference type="EMBL" id="MH160358">
    <property type="protein sequence ID" value="AWO69051.1"/>
    <property type="molecule type" value="Genomic_DNA"/>
</dbReference>
<evidence type="ECO:0000313" key="9">
    <source>
        <dbReference type="EMBL" id="AWO71953.1"/>
    </source>
</evidence>
<evidence type="ECO:0000313" key="21">
    <source>
        <dbReference type="EMBL" id="AWW11601.1"/>
    </source>
</evidence>
<dbReference type="EMBL" id="MG999846">
    <property type="protein sequence ID" value="AWW08601.1"/>
    <property type="molecule type" value="Genomic_DNA"/>
</dbReference>
<evidence type="ECO:0000313" key="19">
    <source>
        <dbReference type="EMBL" id="AWW10959.1"/>
    </source>
</evidence>
<dbReference type="EMBL" id="MH160389">
    <property type="protein sequence ID" value="AWO71953.1"/>
    <property type="molecule type" value="Genomic_DNA"/>
</dbReference>
<evidence type="ECO:0000313" key="12">
    <source>
        <dbReference type="EMBL" id="AWW08495.1"/>
    </source>
</evidence>
<dbReference type="EMBL" id="MG999891">
    <property type="protein sequence ID" value="AWW12664.1"/>
    <property type="molecule type" value="Genomic_DNA"/>
</dbReference>
<evidence type="ECO:0000313" key="13">
    <source>
        <dbReference type="EMBL" id="AWW08601.1"/>
    </source>
</evidence>
<dbReference type="EMBL" id="MG999872">
    <property type="protein sequence ID" value="AWW10959.1"/>
    <property type="molecule type" value="Genomic_DNA"/>
</dbReference>
<feature type="compositionally biased region" description="Low complexity" evidence="1">
    <location>
        <begin position="35"/>
        <end position="45"/>
    </location>
</feature>
<evidence type="ECO:0000313" key="4">
    <source>
        <dbReference type="EMBL" id="AWO70019.1"/>
    </source>
</evidence>
<evidence type="ECO:0000313" key="8">
    <source>
        <dbReference type="EMBL" id="AWO71402.1"/>
    </source>
</evidence>
<name>A0A2U9ABZ2_HHV1</name>
<feature type="region of interest" description="Disordered" evidence="1">
    <location>
        <begin position="29"/>
        <end position="61"/>
    </location>
</feature>
<dbReference type="EMBL" id="MG999845">
    <property type="protein sequence ID" value="AWW08495.1"/>
    <property type="molecule type" value="Genomic_DNA"/>
</dbReference>
<proteinExistence type="predicted"/>
<evidence type="ECO:0000313" key="7">
    <source>
        <dbReference type="EMBL" id="AWO70572.1"/>
    </source>
</evidence>
<evidence type="ECO:0000313" key="10">
    <source>
        <dbReference type="EMBL" id="AWW08015.1"/>
    </source>
</evidence>
<dbReference type="EMBL" id="MG999848">
    <property type="protein sequence ID" value="AWW08787.1"/>
    <property type="molecule type" value="Genomic_DNA"/>
</dbReference>
<dbReference type="EMBL" id="MG999895">
    <property type="protein sequence ID" value="AWW13030.1"/>
    <property type="molecule type" value="Genomic_DNA"/>
</dbReference>
<evidence type="ECO:0000313" key="15">
    <source>
        <dbReference type="EMBL" id="AWW08787.1"/>
    </source>
</evidence>
<evidence type="ECO:0000313" key="22">
    <source>
        <dbReference type="EMBL" id="AWW12664.1"/>
    </source>
</evidence>
<dbReference type="EMBL" id="MG999856">
    <property type="protein sequence ID" value="AWW09493.1"/>
    <property type="molecule type" value="Genomic_DNA"/>
</dbReference>